<protein>
    <submittedName>
        <fullName evidence="1">Uncharacterized protein</fullName>
    </submittedName>
</protein>
<sequence length="25" mass="2917">KQICFQEKQGGPLEIKLESKGLKWE</sequence>
<name>A0A382KPJ5_9ZZZZ</name>
<accession>A0A382KPJ5</accession>
<gene>
    <name evidence="1" type="ORF">METZ01_LOCUS277691</name>
</gene>
<dbReference type="EMBL" id="UINC01081204">
    <property type="protein sequence ID" value="SVC24837.1"/>
    <property type="molecule type" value="Genomic_DNA"/>
</dbReference>
<evidence type="ECO:0000313" key="1">
    <source>
        <dbReference type="EMBL" id="SVC24837.1"/>
    </source>
</evidence>
<dbReference type="AlphaFoldDB" id="A0A382KPJ5"/>
<proteinExistence type="predicted"/>
<feature type="non-terminal residue" evidence="1">
    <location>
        <position position="1"/>
    </location>
</feature>
<reference evidence="1" key="1">
    <citation type="submission" date="2018-05" db="EMBL/GenBank/DDBJ databases">
        <authorList>
            <person name="Lanie J.A."/>
            <person name="Ng W.-L."/>
            <person name="Kazmierczak K.M."/>
            <person name="Andrzejewski T.M."/>
            <person name="Davidsen T.M."/>
            <person name="Wayne K.J."/>
            <person name="Tettelin H."/>
            <person name="Glass J.I."/>
            <person name="Rusch D."/>
            <person name="Podicherti R."/>
            <person name="Tsui H.-C.T."/>
            <person name="Winkler M.E."/>
        </authorList>
    </citation>
    <scope>NUCLEOTIDE SEQUENCE</scope>
</reference>
<organism evidence="1">
    <name type="scientific">marine metagenome</name>
    <dbReference type="NCBI Taxonomy" id="408172"/>
    <lineage>
        <taxon>unclassified sequences</taxon>
        <taxon>metagenomes</taxon>
        <taxon>ecological metagenomes</taxon>
    </lineage>
</organism>